<name>A0AA39HIY1_9BILA</name>
<reference evidence="1" key="1">
    <citation type="submission" date="2023-06" db="EMBL/GenBank/DDBJ databases">
        <title>Genomic analysis of the entomopathogenic nematode Steinernema hermaphroditum.</title>
        <authorList>
            <person name="Schwarz E.M."/>
            <person name="Heppert J.K."/>
            <person name="Baniya A."/>
            <person name="Schwartz H.T."/>
            <person name="Tan C.-H."/>
            <person name="Antoshechkin I."/>
            <person name="Sternberg P.W."/>
            <person name="Goodrich-Blair H."/>
            <person name="Dillman A.R."/>
        </authorList>
    </citation>
    <scope>NUCLEOTIDE SEQUENCE</scope>
    <source>
        <strain evidence="1">PS9179</strain>
        <tissue evidence="1">Whole animal</tissue>
    </source>
</reference>
<proteinExistence type="predicted"/>
<accession>A0AA39HIY1</accession>
<organism evidence="1 2">
    <name type="scientific">Steinernema hermaphroditum</name>
    <dbReference type="NCBI Taxonomy" id="289476"/>
    <lineage>
        <taxon>Eukaryota</taxon>
        <taxon>Metazoa</taxon>
        <taxon>Ecdysozoa</taxon>
        <taxon>Nematoda</taxon>
        <taxon>Chromadorea</taxon>
        <taxon>Rhabditida</taxon>
        <taxon>Tylenchina</taxon>
        <taxon>Panagrolaimomorpha</taxon>
        <taxon>Strongyloidoidea</taxon>
        <taxon>Steinernematidae</taxon>
        <taxon>Steinernema</taxon>
    </lineage>
</organism>
<dbReference type="AlphaFoldDB" id="A0AA39HIY1"/>
<evidence type="ECO:0000313" key="2">
    <source>
        <dbReference type="Proteomes" id="UP001175271"/>
    </source>
</evidence>
<sequence length="155" mass="17763">MQKLVSQCERWFLRRNVLSTLRDKARVIVTTNGEDGLHFKKTKSGAVMRRQGQKVVEFCTWCETGWWASLNDDNGVPIESTRQSRRMEFKLGPIKHLWAMVQDPNVDYDFDQLVNQLFCTAIHELCHCIQNKGRLDAVKGKGAKCGPAEVHGPEF</sequence>
<comment type="caution">
    <text evidence="1">The sequence shown here is derived from an EMBL/GenBank/DDBJ whole genome shotgun (WGS) entry which is preliminary data.</text>
</comment>
<evidence type="ECO:0000313" key="1">
    <source>
        <dbReference type="EMBL" id="KAK0406732.1"/>
    </source>
</evidence>
<protein>
    <submittedName>
        <fullName evidence="1">Uncharacterized protein</fullName>
    </submittedName>
</protein>
<dbReference type="Proteomes" id="UP001175271">
    <property type="component" value="Unassembled WGS sequence"/>
</dbReference>
<keyword evidence="2" id="KW-1185">Reference proteome</keyword>
<gene>
    <name evidence="1" type="ORF">QR680_018768</name>
</gene>
<dbReference type="EMBL" id="JAUCMV010000004">
    <property type="protein sequence ID" value="KAK0406732.1"/>
    <property type="molecule type" value="Genomic_DNA"/>
</dbReference>